<keyword evidence="4" id="KW-1185">Reference proteome</keyword>
<dbReference type="InterPro" id="IPR023346">
    <property type="entry name" value="Lysozyme-like_dom_sf"/>
</dbReference>
<dbReference type="Pfam" id="PF09374">
    <property type="entry name" value="PG_binding_3"/>
    <property type="match status" value="1"/>
</dbReference>
<evidence type="ECO:0008006" key="5">
    <source>
        <dbReference type="Google" id="ProtNLM"/>
    </source>
</evidence>
<sequence length="178" mass="19402">MIDDLINGVIDREGGYVHHPADRGGATRWGITEAVARANGYAGDMRHFAREAAAVIYRRIYWQRPRIDDVAQRAPSIAAELFDTGVNMGPAVAVAFLQRALNALNRGARDYPDILLDGRIGPQTLGALDGFLATRGAAGETVLLKALEALQGERYVSLAERRPANEAFLYGWLANRLA</sequence>
<accession>A0ABY2QJI0</accession>
<comment type="caution">
    <text evidence="3">The sequence shown here is derived from an EMBL/GenBank/DDBJ whole genome shotgun (WGS) entry which is preliminary data.</text>
</comment>
<dbReference type="Gene3D" id="1.20.141.10">
    <property type="entry name" value="Chitosanase, subunit A, domain 1"/>
    <property type="match status" value="1"/>
</dbReference>
<protein>
    <recommendedName>
        <fullName evidence="5">Peptidoglycan binding protein</fullName>
    </recommendedName>
</protein>
<evidence type="ECO:0000313" key="3">
    <source>
        <dbReference type="EMBL" id="THG41058.1"/>
    </source>
</evidence>
<evidence type="ECO:0000259" key="2">
    <source>
        <dbReference type="Pfam" id="PF09374"/>
    </source>
</evidence>
<feature type="domain" description="TtsA-like Glycoside hydrolase family 108" evidence="1">
    <location>
        <begin position="8"/>
        <end position="89"/>
    </location>
</feature>
<feature type="domain" description="Peptidoglycan binding" evidence="2">
    <location>
        <begin position="93"/>
        <end position="176"/>
    </location>
</feature>
<gene>
    <name evidence="3" type="ORF">E5988_05650</name>
</gene>
<proteinExistence type="predicted"/>
<dbReference type="SUPFAM" id="SSF53955">
    <property type="entry name" value="Lysozyme-like"/>
    <property type="match status" value="1"/>
</dbReference>
<reference evidence="3 4" key="1">
    <citation type="submission" date="2019-04" db="EMBL/GenBank/DDBJ databases">
        <title>Microbes associate with the intestines of laboratory mice.</title>
        <authorList>
            <person name="Navarre W."/>
            <person name="Wong E."/>
            <person name="Huang K.C."/>
            <person name="Tropini C."/>
            <person name="Ng K."/>
            <person name="Yu B."/>
        </authorList>
    </citation>
    <scope>NUCLEOTIDE SEQUENCE [LARGE SCALE GENOMIC DNA]</scope>
    <source>
        <strain evidence="3 4">NM83_B4-11</strain>
    </source>
</reference>
<dbReference type="InterPro" id="IPR018537">
    <property type="entry name" value="Peptidoglycan-bd_3"/>
</dbReference>
<evidence type="ECO:0000259" key="1">
    <source>
        <dbReference type="Pfam" id="PF05838"/>
    </source>
</evidence>
<name>A0ABY2QJI0_9SPHN</name>
<organism evidence="3 4">
    <name type="scientific">Sphingomonas olei</name>
    <dbReference type="NCBI Taxonomy" id="1886787"/>
    <lineage>
        <taxon>Bacteria</taxon>
        <taxon>Pseudomonadati</taxon>
        <taxon>Pseudomonadota</taxon>
        <taxon>Alphaproteobacteria</taxon>
        <taxon>Sphingomonadales</taxon>
        <taxon>Sphingomonadaceae</taxon>
        <taxon>Sphingomonas</taxon>
    </lineage>
</organism>
<dbReference type="Proteomes" id="UP000308038">
    <property type="component" value="Unassembled WGS sequence"/>
</dbReference>
<evidence type="ECO:0000313" key="4">
    <source>
        <dbReference type="Proteomes" id="UP000308038"/>
    </source>
</evidence>
<dbReference type="InterPro" id="IPR008565">
    <property type="entry name" value="TtsA-like_GH18_dom"/>
</dbReference>
<dbReference type="CDD" id="cd13926">
    <property type="entry name" value="N-acetylmuramidase_GH108"/>
    <property type="match status" value="1"/>
</dbReference>
<dbReference type="Pfam" id="PF05838">
    <property type="entry name" value="Glyco_hydro_108"/>
    <property type="match status" value="1"/>
</dbReference>
<dbReference type="RefSeq" id="WP_125946662.1">
    <property type="nucleotide sequence ID" value="NZ_SSTI01000003.1"/>
</dbReference>
<dbReference type="EMBL" id="SSTI01000003">
    <property type="protein sequence ID" value="THG41058.1"/>
    <property type="molecule type" value="Genomic_DNA"/>
</dbReference>